<organism evidence="6 7">
    <name type="scientific">Carnegiea gigantea</name>
    <dbReference type="NCBI Taxonomy" id="171969"/>
    <lineage>
        <taxon>Eukaryota</taxon>
        <taxon>Viridiplantae</taxon>
        <taxon>Streptophyta</taxon>
        <taxon>Embryophyta</taxon>
        <taxon>Tracheophyta</taxon>
        <taxon>Spermatophyta</taxon>
        <taxon>Magnoliopsida</taxon>
        <taxon>eudicotyledons</taxon>
        <taxon>Gunneridae</taxon>
        <taxon>Pentapetalae</taxon>
        <taxon>Caryophyllales</taxon>
        <taxon>Cactineae</taxon>
        <taxon>Cactaceae</taxon>
        <taxon>Cactoideae</taxon>
        <taxon>Echinocereeae</taxon>
        <taxon>Carnegiea</taxon>
    </lineage>
</organism>
<feature type="compositionally biased region" description="Polar residues" evidence="3">
    <location>
        <begin position="295"/>
        <end position="305"/>
    </location>
</feature>
<name>A0A9Q1QFA7_9CARY</name>
<evidence type="ECO:0000256" key="4">
    <source>
        <dbReference type="SAM" id="Phobius"/>
    </source>
</evidence>
<dbReference type="OrthoDB" id="120967at2759"/>
<keyword evidence="4" id="KW-0472">Membrane</keyword>
<feature type="region of interest" description="Disordered" evidence="3">
    <location>
        <begin position="234"/>
        <end position="314"/>
    </location>
</feature>
<accession>A0A9Q1QFA7</accession>
<evidence type="ECO:0000313" key="7">
    <source>
        <dbReference type="Proteomes" id="UP001153076"/>
    </source>
</evidence>
<protein>
    <recommendedName>
        <fullName evidence="5">PXA domain-containing protein</fullName>
    </recommendedName>
</protein>
<evidence type="ECO:0000259" key="5">
    <source>
        <dbReference type="Pfam" id="PF02194"/>
    </source>
</evidence>
<feature type="compositionally biased region" description="Basic and acidic residues" evidence="3">
    <location>
        <begin position="241"/>
        <end position="250"/>
    </location>
</feature>
<feature type="compositionally biased region" description="Low complexity" evidence="3">
    <location>
        <begin position="359"/>
        <end position="372"/>
    </location>
</feature>
<sequence>MRSINIIDHQARDATHLICCPAKLMKNLGSLSSDHRDMQLKVILAAKNKLHPHMFCAESDHKHLTDCLISHTFKPEVLQCSFFYYVVRELLTCVVMRPVLNLANPRFLLPYRCLLFTLYSSCSLGNLYYRDDYLLMTSLHSHIRPGVELVELKHTQSKSPVDKDAGRKSNGTYASKDPLLSIHARSSHSWSSVASNSLEIVGSLIGRSLSGGQWSDMLDYFSHRKTQALAPEHFKNVWSKGRNDNSKDGSEGFPGHHSTTSRRSDEFNPPHGHKQSGAKLISADRDGRMTRRNSRGQYARSQRQQVPGKDLGSVPAWQEVERTSFLSGYGEYIHPLKQQVKDDESSDDFDRKVMSRHQSGTTASSSASSLPGSFSFSVKSPQTAFLGDTFFKLRCEHHQNSRKLACSFLLKSFGLVTTVILRSFVDHNLHFPPKHFPSSDLDVPVIRERCKLLDEYLKFFKCLAAMNVGSVSSYATPLEKIMPVTNFALTFLTYYCHIYTVLIRNWHTESFKVILMEKVNTDFLVQWYVHHKASQKTKASRLCYTMSSQRPPDSKLPDQAVQREVEQRAKFVYELMIGQFIDFYESPAPRHYNAAATIASLVPYFGVGIFCVPSLLSYLYIIILLYNCFLLSLSEYLY</sequence>
<keyword evidence="7" id="KW-1185">Reference proteome</keyword>
<dbReference type="AlphaFoldDB" id="A0A9Q1QFA7"/>
<evidence type="ECO:0000313" key="6">
    <source>
        <dbReference type="EMBL" id="KAJ8440037.1"/>
    </source>
</evidence>
<dbReference type="InterPro" id="IPR051837">
    <property type="entry name" value="SortingNexin/PXDomain-PKLike"/>
</dbReference>
<dbReference type="Pfam" id="PF02194">
    <property type="entry name" value="PXA"/>
    <property type="match status" value="1"/>
</dbReference>
<dbReference type="PANTHER" id="PTHR22999">
    <property type="entry name" value="PX SERINE/THREONINE KINASE PXK"/>
    <property type="match status" value="1"/>
</dbReference>
<comment type="caution">
    <text evidence="6">The sequence shown here is derived from an EMBL/GenBank/DDBJ whole genome shotgun (WGS) entry which is preliminary data.</text>
</comment>
<proteinExistence type="predicted"/>
<dbReference type="GO" id="GO:0005737">
    <property type="term" value="C:cytoplasm"/>
    <property type="evidence" value="ECO:0007669"/>
    <property type="project" value="UniProtKB-SubCell"/>
</dbReference>
<keyword evidence="4" id="KW-0812">Transmembrane</keyword>
<feature type="transmembrane region" description="Helical" evidence="4">
    <location>
        <begin position="592"/>
        <end position="612"/>
    </location>
</feature>
<comment type="subcellular location">
    <subcellularLocation>
        <location evidence="1">Cytoplasm</location>
    </subcellularLocation>
</comment>
<keyword evidence="4" id="KW-1133">Transmembrane helix</keyword>
<dbReference type="PANTHER" id="PTHR22999:SF28">
    <property type="entry name" value="PHOX (PX) DOMAIN-CONTAINING PROTEIN"/>
    <property type="match status" value="1"/>
</dbReference>
<feature type="domain" description="PXA" evidence="5">
    <location>
        <begin position="46"/>
        <end position="108"/>
    </location>
</feature>
<evidence type="ECO:0000256" key="2">
    <source>
        <dbReference type="ARBA" id="ARBA00022490"/>
    </source>
</evidence>
<feature type="compositionally biased region" description="Basic and acidic residues" evidence="3">
    <location>
        <begin position="339"/>
        <end position="353"/>
    </location>
</feature>
<feature type="region of interest" description="Disordered" evidence="3">
    <location>
        <begin position="337"/>
        <end position="372"/>
    </location>
</feature>
<dbReference type="EMBL" id="JAKOGI010000201">
    <property type="protein sequence ID" value="KAJ8440037.1"/>
    <property type="molecule type" value="Genomic_DNA"/>
</dbReference>
<dbReference type="InterPro" id="IPR003114">
    <property type="entry name" value="Phox_assoc"/>
</dbReference>
<gene>
    <name evidence="6" type="ORF">Cgig2_020525</name>
</gene>
<evidence type="ECO:0000256" key="3">
    <source>
        <dbReference type="SAM" id="MobiDB-lite"/>
    </source>
</evidence>
<keyword evidence="2" id="KW-0963">Cytoplasm</keyword>
<evidence type="ECO:0000256" key="1">
    <source>
        <dbReference type="ARBA" id="ARBA00004496"/>
    </source>
</evidence>
<dbReference type="Proteomes" id="UP001153076">
    <property type="component" value="Unassembled WGS sequence"/>
</dbReference>
<feature type="transmembrane region" description="Helical" evidence="4">
    <location>
        <begin position="481"/>
        <end position="502"/>
    </location>
</feature>
<reference evidence="6" key="1">
    <citation type="submission" date="2022-04" db="EMBL/GenBank/DDBJ databases">
        <title>Carnegiea gigantea Genome sequencing and assembly v2.</title>
        <authorList>
            <person name="Copetti D."/>
            <person name="Sanderson M.J."/>
            <person name="Burquez A."/>
            <person name="Wojciechowski M.F."/>
        </authorList>
    </citation>
    <scope>NUCLEOTIDE SEQUENCE</scope>
    <source>
        <strain evidence="6">SGP5-SGP5p</strain>
        <tissue evidence="6">Aerial part</tissue>
    </source>
</reference>